<dbReference type="RefSeq" id="XP_064706461.1">
    <property type="nucleotide sequence ID" value="XM_064846236.1"/>
</dbReference>
<dbReference type="PANTHER" id="PTHR31902">
    <property type="entry name" value="ACTIN PATCHES DISTAL PROTEIN 1"/>
    <property type="match status" value="1"/>
</dbReference>
<dbReference type="GeneID" id="89970834"/>
<proteinExistence type="predicted"/>
<dbReference type="AlphaFoldDB" id="A0AAV9NDP6"/>
<feature type="region of interest" description="Disordered" evidence="1">
    <location>
        <begin position="1"/>
        <end position="36"/>
    </location>
</feature>
<feature type="region of interest" description="Disordered" evidence="1">
    <location>
        <begin position="223"/>
        <end position="245"/>
    </location>
</feature>
<evidence type="ECO:0000313" key="3">
    <source>
        <dbReference type="Proteomes" id="UP001358417"/>
    </source>
</evidence>
<feature type="compositionally biased region" description="Polar residues" evidence="1">
    <location>
        <begin position="291"/>
        <end position="300"/>
    </location>
</feature>
<dbReference type="PANTHER" id="PTHR31902:SF14">
    <property type="entry name" value="ACTIN PATCHES DISTAL PROTEIN 1"/>
    <property type="match status" value="1"/>
</dbReference>
<keyword evidence="3" id="KW-1185">Reference proteome</keyword>
<evidence type="ECO:0000313" key="2">
    <source>
        <dbReference type="EMBL" id="KAK5052761.1"/>
    </source>
</evidence>
<dbReference type="EMBL" id="JAVRRD010000013">
    <property type="protein sequence ID" value="KAK5052761.1"/>
    <property type="molecule type" value="Genomic_DNA"/>
</dbReference>
<dbReference type="CDD" id="cd03062">
    <property type="entry name" value="TRX_Fd_Sucrase"/>
    <property type="match status" value="1"/>
</dbReference>
<organism evidence="2 3">
    <name type="scientific">Exophiala bonariae</name>
    <dbReference type="NCBI Taxonomy" id="1690606"/>
    <lineage>
        <taxon>Eukaryota</taxon>
        <taxon>Fungi</taxon>
        <taxon>Dikarya</taxon>
        <taxon>Ascomycota</taxon>
        <taxon>Pezizomycotina</taxon>
        <taxon>Eurotiomycetes</taxon>
        <taxon>Chaetothyriomycetidae</taxon>
        <taxon>Chaetothyriales</taxon>
        <taxon>Herpotrichiellaceae</taxon>
        <taxon>Exophiala</taxon>
    </lineage>
</organism>
<evidence type="ECO:0000256" key="1">
    <source>
        <dbReference type="SAM" id="MobiDB-lite"/>
    </source>
</evidence>
<reference evidence="2 3" key="1">
    <citation type="submission" date="2023-08" db="EMBL/GenBank/DDBJ databases">
        <title>Black Yeasts Isolated from many extreme environments.</title>
        <authorList>
            <person name="Coleine C."/>
            <person name="Stajich J.E."/>
            <person name="Selbmann L."/>
        </authorList>
    </citation>
    <scope>NUCLEOTIDE SEQUENCE [LARGE SCALE GENOMIC DNA]</scope>
    <source>
        <strain evidence="2 3">CCFEE 5792</strain>
    </source>
</reference>
<feature type="compositionally biased region" description="Low complexity" evidence="1">
    <location>
        <begin position="1"/>
        <end position="11"/>
    </location>
</feature>
<dbReference type="Pfam" id="PF06999">
    <property type="entry name" value="Suc_Fer-like"/>
    <property type="match status" value="1"/>
</dbReference>
<accession>A0AAV9NDP6</accession>
<dbReference type="InterPro" id="IPR009737">
    <property type="entry name" value="Aim32/Apd1-like"/>
</dbReference>
<feature type="compositionally biased region" description="Polar residues" evidence="1">
    <location>
        <begin position="268"/>
        <end position="281"/>
    </location>
</feature>
<feature type="region of interest" description="Disordered" evidence="1">
    <location>
        <begin position="260"/>
        <end position="300"/>
    </location>
</feature>
<comment type="caution">
    <text evidence="2">The sequence shown here is derived from an EMBL/GenBank/DDBJ whole genome shotgun (WGS) entry which is preliminary data.</text>
</comment>
<dbReference type="SUPFAM" id="SSF52833">
    <property type="entry name" value="Thioredoxin-like"/>
    <property type="match status" value="1"/>
</dbReference>
<name>A0AAV9NDP6_9EURO</name>
<dbReference type="Proteomes" id="UP001358417">
    <property type="component" value="Unassembled WGS sequence"/>
</dbReference>
<dbReference type="InterPro" id="IPR036249">
    <property type="entry name" value="Thioredoxin-like_sf"/>
</dbReference>
<protein>
    <submittedName>
        <fullName evidence="2">Uncharacterized protein</fullName>
    </submittedName>
</protein>
<feature type="compositionally biased region" description="Basic residues" evidence="1">
    <location>
        <begin position="18"/>
        <end position="31"/>
    </location>
</feature>
<gene>
    <name evidence="2" type="ORF">LTR84_002627</name>
</gene>
<sequence length="473" mass="51501">MSLLSASSASLRPDVKSKHAPNNHHHSHFKAPKLPGRPKAITTGMSLLRNVKAFLTPSGSQAHLSGGGLDGAFTKAKTETDLFPATDPAVDGEECLRDCDGCTVHYPAKFKIDEDDTLYGHVKGWETHLIVGTGKTDWVRDVTDEKASVMQAVGRVGVDRKNGKIMLSASNMPNCAEGYDGGRRAEGEEEGSDCLLLPAWTLIEDVKPSQVDVLMKEVVEKSVTNSSPLGGRKALPLGNGESNGHAAVEDDAVAEPDLTGLRIGGANEPSTPSEGTQTPQDLSRPHEQQEESTTLAPSSISSITFKTRPIPHSYLILMCSHKTRDARCGQSAPLLRKEFERILRPMGLYRDLHDDRPGGVGLYFINHVGGHKYSANVMIYRRESRARNHLDASNGISNGALNGQPAITQNQTANPVAEDSTRDGEAVQLIWLARVRPEDCENIIRYTILQGKLVKPQRQLRGGFDRERGLLSW</sequence>
<dbReference type="Gene3D" id="3.40.30.10">
    <property type="entry name" value="Glutaredoxin"/>
    <property type="match status" value="1"/>
</dbReference>